<gene>
    <name evidence="1" type="ORF">O9K51_08898</name>
</gene>
<evidence type="ECO:0000313" key="1">
    <source>
        <dbReference type="EMBL" id="KAJ6438306.1"/>
    </source>
</evidence>
<dbReference type="AlphaFoldDB" id="A0AB34FI26"/>
<accession>A0AB34FI26</accession>
<dbReference type="GO" id="GO:0016851">
    <property type="term" value="F:magnesium chelatase activity"/>
    <property type="evidence" value="ECO:0007669"/>
    <property type="project" value="UniProtKB-EC"/>
</dbReference>
<organism evidence="1 2">
    <name type="scientific">Purpureocillium lavendulum</name>
    <dbReference type="NCBI Taxonomy" id="1247861"/>
    <lineage>
        <taxon>Eukaryota</taxon>
        <taxon>Fungi</taxon>
        <taxon>Dikarya</taxon>
        <taxon>Ascomycota</taxon>
        <taxon>Pezizomycotina</taxon>
        <taxon>Sordariomycetes</taxon>
        <taxon>Hypocreomycetidae</taxon>
        <taxon>Hypocreales</taxon>
        <taxon>Ophiocordycipitaceae</taxon>
        <taxon>Purpureocillium</taxon>
    </lineage>
</organism>
<dbReference type="PANTHER" id="PTHR11603:SF132">
    <property type="entry name" value="C2H2-TYPE DOMAIN-CONTAINING PROTEIN"/>
    <property type="match status" value="1"/>
</dbReference>
<comment type="caution">
    <text evidence="1">The sequence shown here is derived from an EMBL/GenBank/DDBJ whole genome shotgun (WGS) entry which is preliminary data.</text>
</comment>
<dbReference type="PANTHER" id="PTHR11603">
    <property type="entry name" value="AAA FAMILY ATPASE"/>
    <property type="match status" value="1"/>
</dbReference>
<dbReference type="Proteomes" id="UP001163105">
    <property type="component" value="Unassembled WGS sequence"/>
</dbReference>
<dbReference type="EMBL" id="JAQHRD010000008">
    <property type="protein sequence ID" value="KAJ6438306.1"/>
    <property type="molecule type" value="Genomic_DNA"/>
</dbReference>
<name>A0AB34FI26_9HYPO</name>
<sequence length="893" mass="96320">MTVHDLSDLELAVLLCLVSREHGIISTPADTIDNLIEELQLVARKTFGLSCVVVNCHAGTTLEEFASALLYLPKPAVPARTPSFQARSDSSSYFVANPQSRPSRGSISPLTVFASGGPAAARIANCVLARNLDRAPRAVQIQALELLRTRRIFTRTSVQAAPKQFVFVPVLEAESGGEARVTPHLNDFFSLAHWHDPEDGLVNLEEAEAEEADDVASVDSVVRSKQGDGSPPAPLVSELLSQQVQTDVDVIRYQMNVVSFLRMHRAVDHGITPAATKHFDKLMRCLAPLHKLDYVTPALVGLAARKVYLHRIHITPPAKERSMQWGSKLAAVQSILEDVGPEEVIEEVLEMVTAPLQSQEPKGADYLGQQKNYETGEEGFSPGTQAPAQLVALNLLGNLDLSVDGHLISGVEQSKHEVQVQAVLGAVAELLHGLGDGAEDVPAVLAHANSLRKIVHLADRERVGHAQGLGAVVEVGEDVDVLLAEGLGKRWLVDAVERARRQLAVGILGQDLLGQVAALRGSRLGGTGEVERLGRLVGHLDLGLGTHARGDTGVHNRLAHPGIAVGLLLGRDFRDELLVDSATRRHQAIAKVRVLVQLELLASKVELVLVVTLSKLLGHAALWRALEGRLEHDLSGAAAKVKDSSGRALIRSTNLAKQVVGRDPGVDALIGAIHDSNAVLLLGDNGEGVVHLQVTSDLVEDGLRLVATNHAQTGRGLDGNRAAALQLVGDVLHGDLHERIERLGGGDGVVLILAEATDSLLGHLELFLLQLGNRTAVVELTWIREPVLPASIMRTYWTMGLSLEKDLEHRAVPYVESDGDWPPFVCVAGNVVSGLPFARRLSTIVRDIPPLYTSTPRGDSHQKRRRTVKAMTAVLMYRVFCDCDMNASFMMTK</sequence>
<keyword evidence="2" id="KW-1185">Reference proteome</keyword>
<evidence type="ECO:0000313" key="2">
    <source>
        <dbReference type="Proteomes" id="UP001163105"/>
    </source>
</evidence>
<reference evidence="1" key="1">
    <citation type="submission" date="2023-01" db="EMBL/GenBank/DDBJ databases">
        <title>The growth and conidiation of Purpureocillium lavendulum are regulated by nitrogen source and histone H3K14 acetylation.</title>
        <authorList>
            <person name="Tang P."/>
            <person name="Han J."/>
            <person name="Zhang C."/>
            <person name="Tang P."/>
            <person name="Qi F."/>
            <person name="Zhang K."/>
            <person name="Liang L."/>
        </authorList>
    </citation>
    <scope>NUCLEOTIDE SEQUENCE</scope>
    <source>
        <strain evidence="1">YMF1.00683</strain>
    </source>
</reference>
<protein>
    <submittedName>
        <fullName evidence="1">Uracil catabolism protein 4</fullName>
    </submittedName>
</protein>
<dbReference type="Gene3D" id="1.10.8.80">
    <property type="entry name" value="Magnesium chelatase subunit I, C-Terminal domain"/>
    <property type="match status" value="1"/>
</dbReference>
<dbReference type="InterPro" id="IPR052041">
    <property type="entry name" value="Nucleic_acid_metab_PIN/TRAM"/>
</dbReference>
<proteinExistence type="predicted"/>